<evidence type="ECO:0000256" key="4">
    <source>
        <dbReference type="ARBA" id="ARBA00022679"/>
    </source>
</evidence>
<organism evidence="10">
    <name type="scientific">Rhodopseudomonas palustris (strain BisA53)</name>
    <dbReference type="NCBI Taxonomy" id="316055"/>
    <lineage>
        <taxon>Bacteria</taxon>
        <taxon>Pseudomonadati</taxon>
        <taxon>Pseudomonadota</taxon>
        <taxon>Alphaproteobacteria</taxon>
        <taxon>Hyphomicrobiales</taxon>
        <taxon>Nitrobacteraceae</taxon>
        <taxon>Rhodopseudomonas</taxon>
    </lineage>
</organism>
<reference evidence="10" key="1">
    <citation type="submission" date="2006-09" db="EMBL/GenBank/DDBJ databases">
        <title>Complete sequence of Rhodopseudomonas palustris BisA53.</title>
        <authorList>
            <consortium name="US DOE Joint Genome Institute"/>
            <person name="Copeland A."/>
            <person name="Lucas S."/>
            <person name="Lapidus A."/>
            <person name="Barry K."/>
            <person name="Detter J.C."/>
            <person name="Glavina del Rio T."/>
            <person name="Hammon N."/>
            <person name="Israni S."/>
            <person name="Dalin E."/>
            <person name="Tice H."/>
            <person name="Pitluck S."/>
            <person name="Chain P."/>
            <person name="Malfatti S."/>
            <person name="Shin M."/>
            <person name="Vergez L."/>
            <person name="Schmutz J."/>
            <person name="Larimer F."/>
            <person name="Land M."/>
            <person name="Hauser L."/>
            <person name="Pelletier D.A."/>
            <person name="Kyrpides N."/>
            <person name="Kim E."/>
            <person name="Harwood C.S."/>
            <person name="Oda Y."/>
            <person name="Richardson P."/>
        </authorList>
    </citation>
    <scope>NUCLEOTIDE SEQUENCE [LARGE SCALE GENOMIC DNA]</scope>
    <source>
        <strain evidence="10">BisA53</strain>
    </source>
</reference>
<sequence>MAAPTGRNSAVFHFVIIKPTHYDDDGYPIQWVKSAIPSNTLACLNGLAEDVRRRQVLGPDVDFRIHTYDETNRRVRPQQIIEMIRSNGGRALIGLVGVQSNQFPRAVDLARPFLAAKLPVCIGGFHVSGCLAMLPDIPADIRAAQQMGISMFSGEAEDKRLDLVVRDAWNGRLAPLYNYMDDLPSLEGEPASILPREQVRRTSGSLSSIDLGRGCPYQCSFCTIINVQGRKSRFRSPEDLERIVRENYAQGVGRFFITDDNFARNKHWEELLDRLIAIREGEGLNIGFTIQVDTLCHKIPNFIEKATRAGVRRVFIGLENINPDNLLAANKRQNKITEYRAMLQKWREHGALTYAGYIIGFPGDTKESIKRDVEIIKRELPLDILEFFFLTPLPGSEDHKGLAAKGIWMDPDMNKYDLNHRVAHHPKMSDKEWEEAYHAAWQTYYTPEHIETIMRRTAANKLGRLSTTLTTILWFYLAYSYEGVHPLEAGAFRLKFRADRRHGMPRENPLIFYPKYVGGTAVKLAKYLALYLKTKKMVKAIEQAPDRYDYSDLAIAPPRADEFETLDLYHETTGGEDALARKRRDELIRDTSQAFASTTPIRRAAS</sequence>
<gene>
    <name evidence="10" type="ordered locus">RPE_2993</name>
</gene>
<dbReference type="GO" id="GO:0046872">
    <property type="term" value="F:metal ion binding"/>
    <property type="evidence" value="ECO:0007669"/>
    <property type="project" value="UniProtKB-KW"/>
</dbReference>
<evidence type="ECO:0000256" key="8">
    <source>
        <dbReference type="ARBA" id="ARBA00023014"/>
    </source>
</evidence>
<dbReference type="InterPro" id="IPR051198">
    <property type="entry name" value="BchE-like"/>
</dbReference>
<dbReference type="InterPro" id="IPR006638">
    <property type="entry name" value="Elp3/MiaA/NifB-like_rSAM"/>
</dbReference>
<keyword evidence="5" id="KW-0949">S-adenosyl-L-methionine</keyword>
<dbReference type="GO" id="GO:0003824">
    <property type="term" value="F:catalytic activity"/>
    <property type="evidence" value="ECO:0007669"/>
    <property type="project" value="InterPro"/>
</dbReference>
<keyword evidence="6" id="KW-0479">Metal-binding</keyword>
<dbReference type="GO" id="GO:0005829">
    <property type="term" value="C:cytosol"/>
    <property type="evidence" value="ECO:0007669"/>
    <property type="project" value="TreeGrafter"/>
</dbReference>
<dbReference type="InterPro" id="IPR034466">
    <property type="entry name" value="Methyltransferase_Class_B"/>
</dbReference>
<dbReference type="AlphaFoldDB" id="Q07MA4"/>
<evidence type="ECO:0000256" key="6">
    <source>
        <dbReference type="ARBA" id="ARBA00022723"/>
    </source>
</evidence>
<comment type="cofactor">
    <cofactor evidence="1">
        <name>[4Fe-4S] cluster</name>
        <dbReference type="ChEBI" id="CHEBI:49883"/>
    </cofactor>
</comment>
<accession>Q07MA4</accession>
<dbReference type="EMBL" id="CP000463">
    <property type="protein sequence ID" value="ABJ06930.1"/>
    <property type="molecule type" value="Genomic_DNA"/>
</dbReference>
<dbReference type="SMART" id="SM00729">
    <property type="entry name" value="Elp3"/>
    <property type="match status" value="1"/>
</dbReference>
<dbReference type="SUPFAM" id="SSF102114">
    <property type="entry name" value="Radical SAM enzymes"/>
    <property type="match status" value="1"/>
</dbReference>
<dbReference type="eggNOG" id="COG1032">
    <property type="taxonomic scope" value="Bacteria"/>
</dbReference>
<dbReference type="Gene3D" id="3.80.30.20">
    <property type="entry name" value="tm_1862 like domain"/>
    <property type="match status" value="1"/>
</dbReference>
<dbReference type="SFLD" id="SFLDS00029">
    <property type="entry name" value="Radical_SAM"/>
    <property type="match status" value="1"/>
</dbReference>
<name>Q07MA4_RHOP5</name>
<evidence type="ECO:0000256" key="7">
    <source>
        <dbReference type="ARBA" id="ARBA00023004"/>
    </source>
</evidence>
<evidence type="ECO:0000256" key="5">
    <source>
        <dbReference type="ARBA" id="ARBA00022691"/>
    </source>
</evidence>
<evidence type="ECO:0000256" key="2">
    <source>
        <dbReference type="ARBA" id="ARBA00022485"/>
    </source>
</evidence>
<dbReference type="KEGG" id="rpe:RPE_2993"/>
<keyword evidence="3" id="KW-0489">Methyltransferase</keyword>
<evidence type="ECO:0000256" key="1">
    <source>
        <dbReference type="ARBA" id="ARBA00001966"/>
    </source>
</evidence>
<dbReference type="CDD" id="cd01335">
    <property type="entry name" value="Radical_SAM"/>
    <property type="match status" value="1"/>
</dbReference>
<evidence type="ECO:0000259" key="9">
    <source>
        <dbReference type="PROSITE" id="PS51918"/>
    </source>
</evidence>
<dbReference type="SFLD" id="SFLDG01082">
    <property type="entry name" value="B12-binding_domain_containing"/>
    <property type="match status" value="1"/>
</dbReference>
<dbReference type="SFLD" id="SFLDG01123">
    <property type="entry name" value="methyltransferase_(Class_B)"/>
    <property type="match status" value="1"/>
</dbReference>
<evidence type="ECO:0000256" key="3">
    <source>
        <dbReference type="ARBA" id="ARBA00022603"/>
    </source>
</evidence>
<dbReference type="InterPro" id="IPR020612">
    <property type="entry name" value="Methylthiotransferase_CS"/>
</dbReference>
<dbReference type="STRING" id="316055.RPE_2993"/>
<dbReference type="InterPro" id="IPR023404">
    <property type="entry name" value="rSAM_horseshoe"/>
</dbReference>
<feature type="domain" description="Radical SAM core" evidence="9">
    <location>
        <begin position="201"/>
        <end position="456"/>
    </location>
</feature>
<proteinExistence type="predicted"/>
<dbReference type="PROSITE" id="PS01278">
    <property type="entry name" value="MTTASE_RADICAL"/>
    <property type="match status" value="1"/>
</dbReference>
<dbReference type="InterPro" id="IPR058240">
    <property type="entry name" value="rSAM_sf"/>
</dbReference>
<dbReference type="PANTHER" id="PTHR43409:SF7">
    <property type="entry name" value="BLL1977 PROTEIN"/>
    <property type="match status" value="1"/>
</dbReference>
<keyword evidence="8" id="KW-0411">Iron-sulfur</keyword>
<keyword evidence="2" id="KW-0004">4Fe-4S</keyword>
<dbReference type="PANTHER" id="PTHR43409">
    <property type="entry name" value="ANAEROBIC MAGNESIUM-PROTOPORPHYRIN IX MONOMETHYL ESTER CYCLASE-RELATED"/>
    <property type="match status" value="1"/>
</dbReference>
<evidence type="ECO:0000313" key="10">
    <source>
        <dbReference type="EMBL" id="ABJ06930.1"/>
    </source>
</evidence>
<dbReference type="GO" id="GO:0051539">
    <property type="term" value="F:4 iron, 4 sulfur cluster binding"/>
    <property type="evidence" value="ECO:0007669"/>
    <property type="project" value="UniProtKB-KW"/>
</dbReference>
<keyword evidence="4" id="KW-0808">Transferase</keyword>
<keyword evidence="7" id="KW-0408">Iron</keyword>
<dbReference type="PROSITE" id="PS51918">
    <property type="entry name" value="RADICAL_SAM"/>
    <property type="match status" value="1"/>
</dbReference>
<dbReference type="HOGENOM" id="CLU_462985_0_0_5"/>
<protein>
    <submittedName>
        <fullName evidence="10">Radical SAM domain protein</fullName>
    </submittedName>
</protein>
<dbReference type="InterPro" id="IPR007197">
    <property type="entry name" value="rSAM"/>
</dbReference>
<dbReference type="OrthoDB" id="9801424at2"/>
<dbReference type="Pfam" id="PF04055">
    <property type="entry name" value="Radical_SAM"/>
    <property type="match status" value="1"/>
</dbReference>